<feature type="transmembrane region" description="Helical" evidence="26">
    <location>
        <begin position="296"/>
        <end position="316"/>
    </location>
</feature>
<dbReference type="InterPro" id="IPR052187">
    <property type="entry name" value="MFSD1"/>
</dbReference>
<dbReference type="CTD" id="64747"/>
<feature type="compositionally biased region" description="Low complexity" evidence="25">
    <location>
        <begin position="9"/>
        <end position="27"/>
    </location>
</feature>
<evidence type="ECO:0000256" key="8">
    <source>
        <dbReference type="ARBA" id="ARBA00044876"/>
    </source>
</evidence>
<feature type="transmembrane region" description="Helical" evidence="26">
    <location>
        <begin position="241"/>
        <end position="267"/>
    </location>
</feature>
<evidence type="ECO:0000313" key="29">
    <source>
        <dbReference type="Proteomes" id="UP000314980"/>
    </source>
</evidence>
<dbReference type="KEGG" id="lcf:108900925"/>
<comment type="similarity">
    <text evidence="2">Belongs to the major facilitator superfamily.</text>
</comment>
<keyword evidence="29" id="KW-1185">Reference proteome</keyword>
<dbReference type="AlphaFoldDB" id="A0A4W6C311"/>
<evidence type="ECO:0000256" key="25">
    <source>
        <dbReference type="SAM" id="MobiDB-lite"/>
    </source>
</evidence>
<comment type="catalytic activity">
    <reaction evidence="12">
        <text>L-lysyl-L-alpha-amino acid(out) = L-lysyl-L-alpha-amino acid(in)</text>
        <dbReference type="Rhea" id="RHEA:79387"/>
        <dbReference type="ChEBI" id="CHEBI:229965"/>
    </reaction>
</comment>
<comment type="catalytic activity">
    <reaction evidence="15">
        <text>L-arginyl-L-alpha-amino acid(out) = L-arginyl-L-alpha-amino acid(in)</text>
        <dbReference type="Rhea" id="RHEA:79371"/>
        <dbReference type="ChEBI" id="CHEBI:84315"/>
    </reaction>
</comment>
<protein>
    <recommendedName>
        <fullName evidence="21">Lysosomal dipeptide transporter MFSD1</fullName>
    </recommendedName>
    <alternativeName>
        <fullName evidence="22">Major facilitator superfamily domain-containing protein 1</fullName>
    </alternativeName>
</protein>
<comment type="catalytic activity">
    <reaction evidence="20">
        <text>L-lysyl-glycine(out) = L-lysyl-glycine(in)</text>
        <dbReference type="Rhea" id="RHEA:79407"/>
        <dbReference type="ChEBI" id="CHEBI:191202"/>
    </reaction>
</comment>
<comment type="catalytic activity">
    <reaction evidence="13">
        <text>L-alpha-aminoacyl-L-lysine(out) = L-alpha-aminoacyl-L-lysine(in)</text>
        <dbReference type="Rhea" id="RHEA:79383"/>
        <dbReference type="ChEBI" id="CHEBI:229966"/>
    </reaction>
</comment>
<evidence type="ECO:0000256" key="9">
    <source>
        <dbReference type="ARBA" id="ARBA00044878"/>
    </source>
</evidence>
<evidence type="ECO:0000256" key="16">
    <source>
        <dbReference type="ARBA" id="ARBA00044900"/>
    </source>
</evidence>
<dbReference type="SUPFAM" id="SSF103473">
    <property type="entry name" value="MFS general substrate transporter"/>
    <property type="match status" value="1"/>
</dbReference>
<feature type="transmembrane region" description="Helical" evidence="26">
    <location>
        <begin position="72"/>
        <end position="91"/>
    </location>
</feature>
<dbReference type="GeneID" id="108900925"/>
<proteinExistence type="inferred from homology"/>
<dbReference type="Ensembl" id="ENSLCAT00010005152.1">
    <property type="protein sequence ID" value="ENSLCAP00010005022.1"/>
    <property type="gene ID" value="ENSLCAG00010002504.1"/>
</dbReference>
<comment type="catalytic activity">
    <reaction evidence="18">
        <text>L-histidyl-L-alpha-amino acid(out) = L-histidyl-L-alpha-amino acid(in)</text>
        <dbReference type="Rhea" id="RHEA:79379"/>
        <dbReference type="ChEBI" id="CHEBI:229964"/>
    </reaction>
</comment>
<evidence type="ECO:0000256" key="2">
    <source>
        <dbReference type="ARBA" id="ARBA00008335"/>
    </source>
</evidence>
<feature type="transmembrane region" description="Helical" evidence="26">
    <location>
        <begin position="424"/>
        <end position="444"/>
    </location>
</feature>
<dbReference type="GeneTree" id="ENSGT00390000011700"/>
<evidence type="ECO:0000256" key="23">
    <source>
        <dbReference type="ARBA" id="ARBA00045709"/>
    </source>
</evidence>
<evidence type="ECO:0000256" key="18">
    <source>
        <dbReference type="ARBA" id="ARBA00044912"/>
    </source>
</evidence>
<reference evidence="28" key="3">
    <citation type="submission" date="2025-09" db="UniProtKB">
        <authorList>
            <consortium name="Ensembl"/>
        </authorList>
    </citation>
    <scope>IDENTIFICATION</scope>
</reference>
<evidence type="ECO:0000256" key="17">
    <source>
        <dbReference type="ARBA" id="ARBA00044903"/>
    </source>
</evidence>
<evidence type="ECO:0000256" key="26">
    <source>
        <dbReference type="SAM" id="Phobius"/>
    </source>
</evidence>
<dbReference type="CDD" id="cd17340">
    <property type="entry name" value="MFS_MFSD1"/>
    <property type="match status" value="1"/>
</dbReference>
<dbReference type="RefSeq" id="XP_018557717.2">
    <property type="nucleotide sequence ID" value="XM_018702201.2"/>
</dbReference>
<dbReference type="Proteomes" id="UP000314980">
    <property type="component" value="Unassembled WGS sequence"/>
</dbReference>
<feature type="transmembrane region" description="Helical" evidence="26">
    <location>
        <begin position="205"/>
        <end position="229"/>
    </location>
</feature>
<comment type="catalytic activity">
    <reaction evidence="10">
        <text>L-alpha-aminoacyl-L-arginine(out) = L-alpha-aminoacyl-L-arginine(in)</text>
        <dbReference type="Rhea" id="RHEA:79367"/>
        <dbReference type="ChEBI" id="CHEBI:229968"/>
    </reaction>
</comment>
<dbReference type="STRING" id="8187.ENSLCAP00010005022"/>
<evidence type="ECO:0000256" key="21">
    <source>
        <dbReference type="ARBA" id="ARBA00044985"/>
    </source>
</evidence>
<evidence type="ECO:0000256" key="11">
    <source>
        <dbReference type="ARBA" id="ARBA00044884"/>
    </source>
</evidence>
<keyword evidence="6 26" id="KW-0472">Membrane</keyword>
<organism evidence="28 29">
    <name type="scientific">Lates calcarifer</name>
    <name type="common">Barramundi</name>
    <name type="synonym">Holocentrus calcarifer</name>
    <dbReference type="NCBI Taxonomy" id="8187"/>
    <lineage>
        <taxon>Eukaryota</taxon>
        <taxon>Metazoa</taxon>
        <taxon>Chordata</taxon>
        <taxon>Craniata</taxon>
        <taxon>Vertebrata</taxon>
        <taxon>Euteleostomi</taxon>
        <taxon>Actinopterygii</taxon>
        <taxon>Neopterygii</taxon>
        <taxon>Teleostei</taxon>
        <taxon>Neoteleostei</taxon>
        <taxon>Acanthomorphata</taxon>
        <taxon>Carangaria</taxon>
        <taxon>Carangaria incertae sedis</taxon>
        <taxon>Centropomidae</taxon>
        <taxon>Lates</taxon>
    </lineage>
</organism>
<evidence type="ECO:0000256" key="10">
    <source>
        <dbReference type="ARBA" id="ARBA00044881"/>
    </source>
</evidence>
<dbReference type="Gene3D" id="1.20.1250.20">
    <property type="entry name" value="MFS general substrate transporter like domains"/>
    <property type="match status" value="2"/>
</dbReference>
<reference evidence="28" key="2">
    <citation type="submission" date="2025-08" db="UniProtKB">
        <authorList>
            <consortium name="Ensembl"/>
        </authorList>
    </citation>
    <scope>IDENTIFICATION</scope>
</reference>
<comment type="subunit">
    <text evidence="24">Homodimer. Interacts with lysosomal protein GLMP (via lumenal domain); the interaction starts while both proteins are still in the endoplasmic reticulum and is required for stabilization of MFSD1 in lysosomes but has no direct effect on its targeting to lysosomes or transporter activity.</text>
</comment>
<comment type="catalytic activity">
    <reaction evidence="11">
        <text>L-alpha-aminoacyl-L-histidine(out) = L-alpha-aminoacyl-L-histidine(in)</text>
        <dbReference type="Rhea" id="RHEA:79375"/>
        <dbReference type="ChEBI" id="CHEBI:229967"/>
    </reaction>
</comment>
<dbReference type="InterPro" id="IPR020846">
    <property type="entry name" value="MFS_dom"/>
</dbReference>
<sequence>MPGGSYDQSPTSSSSSLLPSVFPSASPKQTNMPDFEERQSLLGDENEGSFTGRQTARGPDRPMPAICDPSHLLHRVVVLLFMCFLGFGSYFCYDNPAALQTQVIQDLNLNTAKFMQLYAWYSWPNVILCFFGGFLLDRVFGIRLGTIIFSLFVCVGQVIFATGALVNRFWLMELGRFVFGIGGESLAVAQNTYAVNWFKGKELNLVFGLQLSMARLGSTVNMNIMGWVYSRVEDLVGSGHTALGISLMIAAVTCLFSLVCALVLAFLDKRAERILHKEEGKTGEVIKLTDVKDFPFPLWLIFIICVGYYVAIFPFIGLGQVFFIEKFNFSPAEARAVNSIVYIISAPASPVLGFMVDKTGRNVVWVITAVVATLAAHMMLAFTFWNPWIAMSLLGVSYSLLACALWPMVAFVVPEHQLGTAYGFMQSIQNLGLALIAMAAGAILDTRGYLVLEVFFCACICIALIAVVMLYFVDYLRGGDLNQSAAARAKLQKEATSDAEIKRRPSRLTEGELARLAPMSAFGLRNRYLSRLGAQLPDHCSSHLSSLAHRSVLK</sequence>
<evidence type="ECO:0000256" key="12">
    <source>
        <dbReference type="ARBA" id="ARBA00044891"/>
    </source>
</evidence>
<keyword evidence="5 26" id="KW-1133">Transmembrane helix</keyword>
<dbReference type="InParanoid" id="A0A4W6C311"/>
<feature type="domain" description="Major facilitator superfamily (MFS) profile" evidence="27">
    <location>
        <begin position="72"/>
        <end position="477"/>
    </location>
</feature>
<comment type="function">
    <text evidence="23">Lysosomal dipeptide uniporter that selectively exports lysine, arginine or histidine-containing dipeptides with a net positive charge from the lysosome lumen into the cytosol. Could play a role in a specific type of protein O-glycosylation indirectly regulating macrophages migration and tissue invasion. Also essential for liver homeostasis.</text>
</comment>
<comment type="catalytic activity">
    <reaction evidence="8">
        <text>L-lysyl-L-alanine(out) = L-lysyl-L-alanine(in)</text>
        <dbReference type="Rhea" id="RHEA:79399"/>
        <dbReference type="ChEBI" id="CHEBI:229954"/>
    </reaction>
</comment>
<evidence type="ECO:0000256" key="1">
    <source>
        <dbReference type="ARBA" id="ARBA00004155"/>
    </source>
</evidence>
<keyword evidence="4 26" id="KW-0812">Transmembrane</keyword>
<comment type="catalytic activity">
    <reaction evidence="9">
        <text>L-histidyl-glycine(out) = L-histidyl-glycine(in)</text>
        <dbReference type="Rhea" id="RHEA:79395"/>
        <dbReference type="ChEBI" id="CHEBI:229957"/>
    </reaction>
</comment>
<dbReference type="Pfam" id="PF07690">
    <property type="entry name" value="MFS_1"/>
    <property type="match status" value="1"/>
</dbReference>
<accession>A0A4W6C311</accession>
<dbReference type="GO" id="GO:0005765">
    <property type="term" value="C:lysosomal membrane"/>
    <property type="evidence" value="ECO:0007669"/>
    <property type="project" value="UniProtKB-SubCell"/>
</dbReference>
<evidence type="ECO:0000256" key="20">
    <source>
        <dbReference type="ARBA" id="ARBA00044924"/>
    </source>
</evidence>
<reference evidence="29" key="1">
    <citation type="submission" date="2015-09" db="EMBL/GenBank/DDBJ databases">
        <authorList>
            <person name="Sai Rama Sridatta P."/>
        </authorList>
    </citation>
    <scope>NUCLEOTIDE SEQUENCE [LARGE SCALE GENOMIC DNA]</scope>
</reference>
<evidence type="ECO:0000256" key="14">
    <source>
        <dbReference type="ARBA" id="ARBA00044898"/>
    </source>
</evidence>
<evidence type="ECO:0000256" key="7">
    <source>
        <dbReference type="ARBA" id="ARBA00023228"/>
    </source>
</evidence>
<comment type="subcellular location">
    <subcellularLocation>
        <location evidence="1">Lysosome membrane</location>
        <topology evidence="1">Multi-pass membrane protein</topology>
    </subcellularLocation>
</comment>
<dbReference type="InterPro" id="IPR011701">
    <property type="entry name" value="MFS"/>
</dbReference>
<feature type="transmembrane region" description="Helical" evidence="26">
    <location>
        <begin position="450"/>
        <end position="473"/>
    </location>
</feature>
<dbReference type="FunCoup" id="A0A4W6C311">
    <property type="interactions" value="647"/>
</dbReference>
<evidence type="ECO:0000256" key="3">
    <source>
        <dbReference type="ARBA" id="ARBA00022448"/>
    </source>
</evidence>
<evidence type="ECO:0000259" key="27">
    <source>
        <dbReference type="PROSITE" id="PS50850"/>
    </source>
</evidence>
<evidence type="ECO:0000256" key="13">
    <source>
        <dbReference type="ARBA" id="ARBA00044893"/>
    </source>
</evidence>
<comment type="catalytic activity">
    <reaction evidence="19">
        <text>L-alanyl-L-lysine(out) = L-alanyl-L-lysine(in)</text>
        <dbReference type="Rhea" id="RHEA:79415"/>
        <dbReference type="ChEBI" id="CHEBI:192470"/>
    </reaction>
</comment>
<feature type="region of interest" description="Disordered" evidence="25">
    <location>
        <begin position="1"/>
        <end position="61"/>
    </location>
</feature>
<evidence type="ECO:0000256" key="5">
    <source>
        <dbReference type="ARBA" id="ARBA00022989"/>
    </source>
</evidence>
<dbReference type="InterPro" id="IPR036259">
    <property type="entry name" value="MFS_trans_sf"/>
</dbReference>
<feature type="transmembrane region" description="Helical" evidence="26">
    <location>
        <begin position="363"/>
        <end position="382"/>
    </location>
</feature>
<keyword evidence="7" id="KW-0458">Lysosome</keyword>
<name>A0A4W6C311_LATCA</name>
<evidence type="ECO:0000256" key="22">
    <source>
        <dbReference type="ARBA" id="ARBA00045018"/>
    </source>
</evidence>
<evidence type="ECO:0000256" key="19">
    <source>
        <dbReference type="ARBA" id="ARBA00044919"/>
    </source>
</evidence>
<feature type="transmembrane region" description="Helical" evidence="26">
    <location>
        <begin position="336"/>
        <end position="356"/>
    </location>
</feature>
<comment type="catalytic activity">
    <reaction evidence="17">
        <text>L-arginyl-glycine(out) = L-arginyl-glycine(in)</text>
        <dbReference type="Rhea" id="RHEA:79391"/>
        <dbReference type="ChEBI" id="CHEBI:229955"/>
    </reaction>
</comment>
<dbReference type="PANTHER" id="PTHR23512:SF3">
    <property type="entry name" value="MAJOR FACILITATOR SUPERFAMILY DOMAIN-CONTAINING PROTEIN 1"/>
    <property type="match status" value="1"/>
</dbReference>
<comment type="catalytic activity">
    <reaction evidence="14">
        <text>L-aspartyl-L-lysine(out) = L-aspartyl-L-lysine(in)</text>
        <dbReference type="Rhea" id="RHEA:79411"/>
        <dbReference type="ChEBI" id="CHEBI:229953"/>
    </reaction>
</comment>
<dbReference type="PANTHER" id="PTHR23512">
    <property type="entry name" value="MAJOR FACILITATOR SUPERFAMILY DOMAIN-CONTAINING PROTEIN 1"/>
    <property type="match status" value="1"/>
</dbReference>
<comment type="catalytic activity">
    <reaction evidence="16">
        <text>L-lysyl-L-lysine(out) = L-lysyl-L-lysine(in)</text>
        <dbReference type="Rhea" id="RHEA:79403"/>
        <dbReference type="ChEBI" id="CHEBI:229956"/>
    </reaction>
</comment>
<keyword evidence="3" id="KW-0813">Transport</keyword>
<dbReference type="OrthoDB" id="424834at2759"/>
<evidence type="ECO:0000256" key="24">
    <source>
        <dbReference type="ARBA" id="ARBA00046376"/>
    </source>
</evidence>
<dbReference type="GO" id="GO:0022857">
    <property type="term" value="F:transmembrane transporter activity"/>
    <property type="evidence" value="ECO:0007669"/>
    <property type="project" value="InterPro"/>
</dbReference>
<dbReference type="PROSITE" id="PS50850">
    <property type="entry name" value="MFS"/>
    <property type="match status" value="1"/>
</dbReference>
<evidence type="ECO:0000313" key="28">
    <source>
        <dbReference type="Ensembl" id="ENSLCAP00010005022.1"/>
    </source>
</evidence>
<evidence type="ECO:0000256" key="6">
    <source>
        <dbReference type="ARBA" id="ARBA00023136"/>
    </source>
</evidence>
<evidence type="ECO:0000256" key="15">
    <source>
        <dbReference type="ARBA" id="ARBA00044899"/>
    </source>
</evidence>
<feature type="transmembrane region" description="Helical" evidence="26">
    <location>
        <begin position="118"/>
        <end position="136"/>
    </location>
</feature>
<evidence type="ECO:0000256" key="4">
    <source>
        <dbReference type="ARBA" id="ARBA00022692"/>
    </source>
</evidence>
<feature type="transmembrane region" description="Helical" evidence="26">
    <location>
        <begin position="388"/>
        <end position="412"/>
    </location>
</feature>
<gene>
    <name evidence="28" type="primary">MFSD1</name>
</gene>
<feature type="transmembrane region" description="Helical" evidence="26">
    <location>
        <begin position="148"/>
        <end position="171"/>
    </location>
</feature>